<keyword evidence="1" id="KW-0472">Membrane</keyword>
<organism evidence="2 3">
    <name type="scientific">Anaerobacillus alkalilacustris</name>
    <dbReference type="NCBI Taxonomy" id="393763"/>
    <lineage>
        <taxon>Bacteria</taxon>
        <taxon>Bacillati</taxon>
        <taxon>Bacillota</taxon>
        <taxon>Bacilli</taxon>
        <taxon>Bacillales</taxon>
        <taxon>Bacillaceae</taxon>
        <taxon>Anaerobacillus</taxon>
    </lineage>
</organism>
<feature type="transmembrane region" description="Helical" evidence="1">
    <location>
        <begin position="12"/>
        <end position="29"/>
    </location>
</feature>
<feature type="transmembrane region" description="Helical" evidence="1">
    <location>
        <begin position="437"/>
        <end position="454"/>
    </location>
</feature>
<name>A0A1S2LZ92_9BACI</name>
<sequence length="455" mass="51339">MKQNFLSSKLYIYYSFVFILHIFNVFLQIDFLNYFIGILAIPMLVISFFGATTLFKILGFSFLGIGSFMFLSEGHSISQLPLFFTSSMSLLTLLAVLPWMNSVVKCGRFDQKLRVLMKANVNNLGQLYPRSTATTYTLGAFLNLSAIPISQEVLMNSLTKIKTKVQQSFITTATLRGFSLVLIWSPVEILLALTIHSTQVSYASFLPWLLLLSFIGLLFDLVWGRFYYRKFPYEATGSNHTLNLKELGMKIFHLITALSLFLIVVIFTGNLLNQDFVIIVTLVILPFSVIWAIVMKRWRSFWTIGWKTWKIKTNSMQNFIVLFLSLAFFTNSLQGTELLQSIQYVFIANADYPILILLLIQFTFLLLAFFGVHPVATLGILSEVITPLLTFMNPLSVGIALMIGAVINASIGTYGLVVTITSINTKQSPYRISLTNLPFALFMIVVGTTLAYLLL</sequence>
<feature type="transmembrane region" description="Helical" evidence="1">
    <location>
        <begin position="316"/>
        <end position="334"/>
    </location>
</feature>
<dbReference type="EMBL" id="MLQR01000001">
    <property type="protein sequence ID" value="OIJ17656.1"/>
    <property type="molecule type" value="Genomic_DNA"/>
</dbReference>
<evidence type="ECO:0008006" key="4">
    <source>
        <dbReference type="Google" id="ProtNLM"/>
    </source>
</evidence>
<feature type="transmembrane region" description="Helical" evidence="1">
    <location>
        <begin position="393"/>
        <end position="417"/>
    </location>
</feature>
<dbReference type="RefSeq" id="WP_071308379.1">
    <property type="nucleotide sequence ID" value="NZ_MLQR01000001.1"/>
</dbReference>
<feature type="transmembrane region" description="Helical" evidence="1">
    <location>
        <begin position="175"/>
        <end position="196"/>
    </location>
</feature>
<feature type="transmembrane region" description="Helical" evidence="1">
    <location>
        <begin position="251"/>
        <end position="270"/>
    </location>
</feature>
<accession>A0A1S2LZ92</accession>
<evidence type="ECO:0000313" key="3">
    <source>
        <dbReference type="Proteomes" id="UP000179524"/>
    </source>
</evidence>
<reference evidence="2 3" key="1">
    <citation type="submission" date="2016-10" db="EMBL/GenBank/DDBJ databases">
        <title>Draft genome sequences of four alkaliphilic bacteria belonging to the Anaerobacillus genus.</title>
        <authorList>
            <person name="Bassil N.M."/>
            <person name="Lloyd J.R."/>
        </authorList>
    </citation>
    <scope>NUCLEOTIDE SEQUENCE [LARGE SCALE GENOMIC DNA]</scope>
    <source>
        <strain evidence="2 3">DSM 18345</strain>
    </source>
</reference>
<evidence type="ECO:0000256" key="1">
    <source>
        <dbReference type="SAM" id="Phobius"/>
    </source>
</evidence>
<protein>
    <recommendedName>
        <fullName evidence="4">Citrate transporter-like domain-containing protein</fullName>
    </recommendedName>
</protein>
<feature type="transmembrane region" description="Helical" evidence="1">
    <location>
        <begin position="35"/>
        <end position="68"/>
    </location>
</feature>
<feature type="transmembrane region" description="Helical" evidence="1">
    <location>
        <begin position="202"/>
        <end position="223"/>
    </location>
</feature>
<dbReference type="OrthoDB" id="2960907at2"/>
<feature type="transmembrane region" description="Helical" evidence="1">
    <location>
        <begin position="276"/>
        <end position="295"/>
    </location>
</feature>
<dbReference type="AlphaFoldDB" id="A0A1S2LZ92"/>
<dbReference type="Proteomes" id="UP000179524">
    <property type="component" value="Unassembled WGS sequence"/>
</dbReference>
<feature type="transmembrane region" description="Helical" evidence="1">
    <location>
        <begin position="354"/>
        <end position="381"/>
    </location>
</feature>
<feature type="transmembrane region" description="Helical" evidence="1">
    <location>
        <begin position="80"/>
        <end position="100"/>
    </location>
</feature>
<keyword evidence="1" id="KW-0812">Transmembrane</keyword>
<comment type="caution">
    <text evidence="2">The sequence shown here is derived from an EMBL/GenBank/DDBJ whole genome shotgun (WGS) entry which is preliminary data.</text>
</comment>
<keyword evidence="3" id="KW-1185">Reference proteome</keyword>
<evidence type="ECO:0000313" key="2">
    <source>
        <dbReference type="EMBL" id="OIJ17656.1"/>
    </source>
</evidence>
<proteinExistence type="predicted"/>
<gene>
    <name evidence="2" type="ORF">BKP37_01320</name>
</gene>
<keyword evidence="1" id="KW-1133">Transmembrane helix</keyword>